<protein>
    <submittedName>
        <fullName evidence="2">Putative LAGLIDADG homing endonuclease</fullName>
    </submittedName>
</protein>
<dbReference type="RefSeq" id="YP_008802522.1">
    <property type="nucleotide sequence ID" value="NC_022797.1"/>
</dbReference>
<dbReference type="Gene3D" id="3.10.28.10">
    <property type="entry name" value="Homing endonucleases"/>
    <property type="match status" value="1"/>
</dbReference>
<name>U5YGD4_MONSK</name>
<dbReference type="GeneID" id="17622492"/>
<dbReference type="SUPFAM" id="SSF55608">
    <property type="entry name" value="Homing endonucleases"/>
    <property type="match status" value="1"/>
</dbReference>
<sequence length="174" mass="19973">MNANTKSTLNPTDAAYLAGLLDGDGSIFVQIVPKPNYNCFFGLQFTINFTQSTKRKHFMLAIEKLIGSKASFRDRKDGNCEIAIYGWQSVAWFLHEVHSYLKFKKPQADLVLKIVEKLPSTTTSYKNFLEVCALVDKLTEYNDSKKRKYTSKYIVEYYKERGIVIDEIAPVETF</sequence>
<dbReference type="InterPro" id="IPR027434">
    <property type="entry name" value="Homing_endonucl"/>
</dbReference>
<keyword evidence="2" id="KW-0378">Hydrolase</keyword>
<gene>
    <name evidence="2" type="primary">orf174</name>
</gene>
<dbReference type="AlphaFoldDB" id="U5YGD4"/>
<dbReference type="Pfam" id="PF00961">
    <property type="entry name" value="LAGLIDADG_1"/>
    <property type="match status" value="1"/>
</dbReference>
<reference evidence="2" key="1">
    <citation type="journal article" date="2013" name="Genome Biol. Evol.">
        <title>Tracing the evolution of streptophyte algae and their mitochondrial genome.</title>
        <authorList>
            <person name="Turmel M."/>
            <person name="Otis C."/>
            <person name="Lemieux C."/>
        </authorList>
    </citation>
    <scope>NUCLEOTIDE SEQUENCE</scope>
</reference>
<dbReference type="EMBL" id="KF060939">
    <property type="protein sequence ID" value="AGZ90175.1"/>
    <property type="molecule type" value="Genomic_DNA"/>
</dbReference>
<dbReference type="InterPro" id="IPR004860">
    <property type="entry name" value="LAGLIDADG_dom"/>
</dbReference>
<accession>U5YGD4</accession>
<feature type="domain" description="Homing endonuclease LAGLIDADG" evidence="1">
    <location>
        <begin position="17"/>
        <end position="86"/>
    </location>
</feature>
<geneLocation type="mitochondrion" evidence="2"/>
<organism evidence="2">
    <name type="scientific">Monomastix sp. (strain OKE-1)</name>
    <dbReference type="NCBI Taxonomy" id="141716"/>
    <lineage>
        <taxon>Eukaryota</taxon>
        <taxon>Viridiplantae</taxon>
        <taxon>Chlorophyta</taxon>
        <taxon>Mamiellophyceae</taxon>
        <taxon>Monomastigales</taxon>
        <taxon>Monomastigaceae</taxon>
        <taxon>Monomastix</taxon>
    </lineage>
</organism>
<keyword evidence="2" id="KW-0255">Endonuclease</keyword>
<proteinExistence type="predicted"/>
<evidence type="ECO:0000313" key="2">
    <source>
        <dbReference type="EMBL" id="AGZ90175.1"/>
    </source>
</evidence>
<dbReference type="GO" id="GO:0004519">
    <property type="term" value="F:endonuclease activity"/>
    <property type="evidence" value="ECO:0007669"/>
    <property type="project" value="UniProtKB-KW"/>
</dbReference>
<keyword evidence="2" id="KW-0496">Mitochondrion</keyword>
<evidence type="ECO:0000259" key="1">
    <source>
        <dbReference type="Pfam" id="PF00961"/>
    </source>
</evidence>
<keyword evidence="2" id="KW-0540">Nuclease</keyword>